<feature type="domain" description="HTH lysR-type" evidence="7">
    <location>
        <begin position="1"/>
        <end position="58"/>
    </location>
</feature>
<organism evidence="8 9">
    <name type="scientific">Mobilicoccus caccae</name>
    <dbReference type="NCBI Taxonomy" id="1859295"/>
    <lineage>
        <taxon>Bacteria</taxon>
        <taxon>Bacillati</taxon>
        <taxon>Actinomycetota</taxon>
        <taxon>Actinomycetes</taxon>
        <taxon>Micrococcales</taxon>
        <taxon>Dermatophilaceae</taxon>
        <taxon>Mobilicoccus</taxon>
    </lineage>
</organism>
<proteinExistence type="inferred from homology"/>
<keyword evidence="3" id="KW-0238">DNA-binding</keyword>
<dbReference type="Pfam" id="PF00126">
    <property type="entry name" value="HTH_1"/>
    <property type="match status" value="1"/>
</dbReference>
<dbReference type="RefSeq" id="WP_284302878.1">
    <property type="nucleotide sequence ID" value="NZ_BSUO01000001.1"/>
</dbReference>
<evidence type="ECO:0000256" key="6">
    <source>
        <dbReference type="ARBA" id="ARBA00040885"/>
    </source>
</evidence>
<keyword evidence="2" id="KW-0805">Transcription regulation</keyword>
<dbReference type="CDD" id="cd08411">
    <property type="entry name" value="PBP2_OxyR"/>
    <property type="match status" value="1"/>
</dbReference>
<dbReference type="SUPFAM" id="SSF53850">
    <property type="entry name" value="Periplasmic binding protein-like II"/>
    <property type="match status" value="1"/>
</dbReference>
<comment type="caution">
    <text evidence="8">The sequence shown here is derived from an EMBL/GenBank/DDBJ whole genome shotgun (WGS) entry which is preliminary data.</text>
</comment>
<dbReference type="Proteomes" id="UP001157126">
    <property type="component" value="Unassembled WGS sequence"/>
</dbReference>
<evidence type="ECO:0000256" key="2">
    <source>
        <dbReference type="ARBA" id="ARBA00023015"/>
    </source>
</evidence>
<gene>
    <name evidence="8" type="primary">oxyR</name>
    <name evidence="8" type="ORF">GCM10025883_08910</name>
</gene>
<dbReference type="PANTHER" id="PTHR30346:SF26">
    <property type="entry name" value="HYDROGEN PEROXIDE-INDUCIBLE GENES ACTIVATOR"/>
    <property type="match status" value="1"/>
</dbReference>
<comment type="similarity">
    <text evidence="1">Belongs to the LysR transcriptional regulatory family.</text>
</comment>
<dbReference type="Pfam" id="PF03466">
    <property type="entry name" value="LysR_substrate"/>
    <property type="match status" value="1"/>
</dbReference>
<dbReference type="PRINTS" id="PR00039">
    <property type="entry name" value="HTHLYSR"/>
</dbReference>
<evidence type="ECO:0000313" key="9">
    <source>
        <dbReference type="Proteomes" id="UP001157126"/>
    </source>
</evidence>
<reference evidence="9" key="1">
    <citation type="journal article" date="2019" name="Int. J. Syst. Evol. Microbiol.">
        <title>The Global Catalogue of Microorganisms (GCM) 10K type strain sequencing project: providing services to taxonomists for standard genome sequencing and annotation.</title>
        <authorList>
            <consortium name="The Broad Institute Genomics Platform"/>
            <consortium name="The Broad Institute Genome Sequencing Center for Infectious Disease"/>
            <person name="Wu L."/>
            <person name="Ma J."/>
        </authorList>
    </citation>
    <scope>NUCLEOTIDE SEQUENCE [LARGE SCALE GENOMIC DNA]</scope>
    <source>
        <strain evidence="9">NBRC 113072</strain>
    </source>
</reference>
<dbReference type="PROSITE" id="PS50931">
    <property type="entry name" value="HTH_LYSR"/>
    <property type="match status" value="1"/>
</dbReference>
<name>A0ABQ6IM66_9MICO</name>
<keyword evidence="9" id="KW-1185">Reference proteome</keyword>
<dbReference type="InterPro" id="IPR036388">
    <property type="entry name" value="WH-like_DNA-bd_sf"/>
</dbReference>
<evidence type="ECO:0000259" key="7">
    <source>
        <dbReference type="PROSITE" id="PS50931"/>
    </source>
</evidence>
<evidence type="ECO:0000256" key="4">
    <source>
        <dbReference type="ARBA" id="ARBA00023159"/>
    </source>
</evidence>
<evidence type="ECO:0000313" key="8">
    <source>
        <dbReference type="EMBL" id="GMA38846.1"/>
    </source>
</evidence>
<accession>A0ABQ6IM66</accession>
<dbReference type="SUPFAM" id="SSF46785">
    <property type="entry name" value="Winged helix' DNA-binding domain"/>
    <property type="match status" value="1"/>
</dbReference>
<dbReference type="Gene3D" id="1.10.10.10">
    <property type="entry name" value="Winged helix-like DNA-binding domain superfamily/Winged helix DNA-binding domain"/>
    <property type="match status" value="1"/>
</dbReference>
<dbReference type="PANTHER" id="PTHR30346">
    <property type="entry name" value="TRANSCRIPTIONAL DUAL REGULATOR HCAR-RELATED"/>
    <property type="match status" value="1"/>
</dbReference>
<dbReference type="Gene3D" id="3.40.190.10">
    <property type="entry name" value="Periplasmic binding protein-like II"/>
    <property type="match status" value="2"/>
</dbReference>
<sequence>MNLRDLEYLVALSEHRHFGRAAAACYVSQPTLSTQIKKLESDLGAPLIERGARGVLFTMAGEQVLARAKTVLAGTEEIRAIARYATDPRAGTLRLGVFPTLAPYLLPHVVPEIRRRLPDLRLLLVEERTAELTDMLHAGSVDAVVLATPVEDSFESLPLFREDFVLAVPSGHPLAATSGPVTTGALRGQDILLLAEGHCLREQALEVCSQVGAGERDGFRATSLETLRHMVAAGVGITLLPQLSVAPPVPQYDGIDLIPFADPAPYRDIALGWRRAGVHGGLMTELADILRTATQHGPRPLGE</sequence>
<dbReference type="InterPro" id="IPR005119">
    <property type="entry name" value="LysR_subst-bd"/>
</dbReference>
<protein>
    <recommendedName>
        <fullName evidence="6">Probable hydrogen peroxide-inducible genes activator</fullName>
    </recommendedName>
</protein>
<keyword evidence="4" id="KW-0010">Activator</keyword>
<dbReference type="InterPro" id="IPR000847">
    <property type="entry name" value="LysR_HTH_N"/>
</dbReference>
<evidence type="ECO:0000256" key="5">
    <source>
        <dbReference type="ARBA" id="ARBA00023163"/>
    </source>
</evidence>
<evidence type="ECO:0000256" key="3">
    <source>
        <dbReference type="ARBA" id="ARBA00023125"/>
    </source>
</evidence>
<keyword evidence="5" id="KW-0804">Transcription</keyword>
<evidence type="ECO:0000256" key="1">
    <source>
        <dbReference type="ARBA" id="ARBA00009437"/>
    </source>
</evidence>
<dbReference type="InterPro" id="IPR036390">
    <property type="entry name" value="WH_DNA-bd_sf"/>
</dbReference>
<dbReference type="EMBL" id="BSUO01000001">
    <property type="protein sequence ID" value="GMA38846.1"/>
    <property type="molecule type" value="Genomic_DNA"/>
</dbReference>